<evidence type="ECO:0000256" key="4">
    <source>
        <dbReference type="ARBA" id="ARBA00023136"/>
    </source>
</evidence>
<keyword evidence="2 5" id="KW-0812">Transmembrane</keyword>
<accession>A0AAN9G5P7</accession>
<dbReference type="Proteomes" id="UP001374579">
    <property type="component" value="Unassembled WGS sequence"/>
</dbReference>
<feature type="transmembrane region" description="Helical" evidence="5">
    <location>
        <begin position="12"/>
        <end position="35"/>
    </location>
</feature>
<gene>
    <name evidence="6" type="ORF">V1264_005621</name>
</gene>
<proteinExistence type="predicted"/>
<evidence type="ECO:0000256" key="5">
    <source>
        <dbReference type="SAM" id="Phobius"/>
    </source>
</evidence>
<evidence type="ECO:0008006" key="8">
    <source>
        <dbReference type="Google" id="ProtNLM"/>
    </source>
</evidence>
<dbReference type="InterPro" id="IPR019372">
    <property type="entry name" value="LHFPL"/>
</dbReference>
<dbReference type="PANTHER" id="PTHR12489:SF19">
    <property type="entry name" value="LHFPL TETRASPAN SUBFAMILY MEMBER 2 PROTEIN"/>
    <property type="match status" value="1"/>
</dbReference>
<evidence type="ECO:0000313" key="6">
    <source>
        <dbReference type="EMBL" id="KAK7096316.1"/>
    </source>
</evidence>
<dbReference type="Pfam" id="PF10242">
    <property type="entry name" value="L_HMGIC_fpl"/>
    <property type="match status" value="1"/>
</dbReference>
<organism evidence="6 7">
    <name type="scientific">Littorina saxatilis</name>
    <dbReference type="NCBI Taxonomy" id="31220"/>
    <lineage>
        <taxon>Eukaryota</taxon>
        <taxon>Metazoa</taxon>
        <taxon>Spiralia</taxon>
        <taxon>Lophotrochozoa</taxon>
        <taxon>Mollusca</taxon>
        <taxon>Gastropoda</taxon>
        <taxon>Caenogastropoda</taxon>
        <taxon>Littorinimorpha</taxon>
        <taxon>Littorinoidea</taxon>
        <taxon>Littorinidae</taxon>
        <taxon>Littorina</taxon>
    </lineage>
</organism>
<feature type="transmembrane region" description="Helical" evidence="5">
    <location>
        <begin position="103"/>
        <end position="127"/>
    </location>
</feature>
<dbReference type="Gene3D" id="1.20.140.150">
    <property type="match status" value="1"/>
</dbReference>
<sequence>MCYVIITCRSMLWTLLSITSFMMLLAAVTSPHWLIGYSRHSGLSATRVRNSTVADDSEDAYNPTLGLFNRCLKLMQFRIVPKRENCAAFVTDFLMPDEEFPNAWKASLVFFSLAGVLLLFTSIAAVLSLCVRTACGKSVFTLSGLMQSVAGLMCILGLVVFPAGWGSAKVRGYCGDRAGAFDMDNCQLGWSFFLCVVGTLLTFMCSLLSVKADSATSSHKVEEEVLEGKNLICVL</sequence>
<dbReference type="GO" id="GO:0016020">
    <property type="term" value="C:membrane"/>
    <property type="evidence" value="ECO:0007669"/>
    <property type="project" value="UniProtKB-SubCell"/>
</dbReference>
<evidence type="ECO:0000256" key="1">
    <source>
        <dbReference type="ARBA" id="ARBA00004141"/>
    </source>
</evidence>
<keyword evidence="3 5" id="KW-1133">Transmembrane helix</keyword>
<keyword evidence="7" id="KW-1185">Reference proteome</keyword>
<dbReference type="AlphaFoldDB" id="A0AAN9G5P7"/>
<evidence type="ECO:0000256" key="2">
    <source>
        <dbReference type="ARBA" id="ARBA00022692"/>
    </source>
</evidence>
<comment type="subcellular location">
    <subcellularLocation>
        <location evidence="1">Membrane</location>
        <topology evidence="1">Multi-pass membrane protein</topology>
    </subcellularLocation>
</comment>
<name>A0AAN9G5P7_9CAEN</name>
<keyword evidence="4 5" id="KW-0472">Membrane</keyword>
<evidence type="ECO:0000313" key="7">
    <source>
        <dbReference type="Proteomes" id="UP001374579"/>
    </source>
</evidence>
<dbReference type="PANTHER" id="PTHR12489">
    <property type="entry name" value="LIPOMA HMGIC FUSION PARTNER-LIKE PROTEIN"/>
    <property type="match status" value="1"/>
</dbReference>
<evidence type="ECO:0000256" key="3">
    <source>
        <dbReference type="ARBA" id="ARBA00022989"/>
    </source>
</evidence>
<comment type="caution">
    <text evidence="6">The sequence shown here is derived from an EMBL/GenBank/DDBJ whole genome shotgun (WGS) entry which is preliminary data.</text>
</comment>
<feature type="transmembrane region" description="Helical" evidence="5">
    <location>
        <begin position="139"/>
        <end position="161"/>
    </location>
</feature>
<dbReference type="EMBL" id="JBAMIC010000014">
    <property type="protein sequence ID" value="KAK7096316.1"/>
    <property type="molecule type" value="Genomic_DNA"/>
</dbReference>
<protein>
    <recommendedName>
        <fullName evidence="8">Lipoma HMGIC fusion partner-like 2 protein</fullName>
    </recommendedName>
</protein>
<reference evidence="6 7" key="1">
    <citation type="submission" date="2024-02" db="EMBL/GenBank/DDBJ databases">
        <title>Chromosome-scale genome assembly of the rough periwinkle Littorina saxatilis.</title>
        <authorList>
            <person name="De Jode A."/>
            <person name="Faria R."/>
            <person name="Formenti G."/>
            <person name="Sims Y."/>
            <person name="Smith T.P."/>
            <person name="Tracey A."/>
            <person name="Wood J.M.D."/>
            <person name="Zagrodzka Z.B."/>
            <person name="Johannesson K."/>
            <person name="Butlin R.K."/>
            <person name="Leder E.H."/>
        </authorList>
    </citation>
    <scope>NUCLEOTIDE SEQUENCE [LARGE SCALE GENOMIC DNA]</scope>
    <source>
        <strain evidence="6">Snail1</strain>
        <tissue evidence="6">Muscle</tissue>
    </source>
</reference>
<feature type="transmembrane region" description="Helical" evidence="5">
    <location>
        <begin position="190"/>
        <end position="210"/>
    </location>
</feature>